<evidence type="ECO:0000256" key="1">
    <source>
        <dbReference type="ARBA" id="ARBA00022801"/>
    </source>
</evidence>
<dbReference type="SUPFAM" id="SSF54637">
    <property type="entry name" value="Thioesterase/thiol ester dehydrase-isomerase"/>
    <property type="match status" value="1"/>
</dbReference>
<keyword evidence="4" id="KW-1185">Reference proteome</keyword>
<sequence>MENKIVEFYRNVLVGLVEPSPVEQLIGIKAIEVVPGHAIFEMDVDQQHSNPQGTLNGGITCTLADITMGMAFGSTLLPEETFTTIELKINFMKPVWNGTIRAEAKSVKKGKTIGLIDCNVYDDNNSLVAYATSTCMVLRGDKAEGR</sequence>
<proteinExistence type="predicted"/>
<comment type="caution">
    <text evidence="3">The sequence shown here is derived from an EMBL/GenBank/DDBJ whole genome shotgun (WGS) entry which is preliminary data.</text>
</comment>
<dbReference type="Pfam" id="PF03061">
    <property type="entry name" value="4HBT"/>
    <property type="match status" value="1"/>
</dbReference>
<keyword evidence="1" id="KW-0378">Hydrolase</keyword>
<dbReference type="NCBIfam" id="TIGR00369">
    <property type="entry name" value="unchar_dom_1"/>
    <property type="match status" value="1"/>
</dbReference>
<dbReference type="InterPro" id="IPR029069">
    <property type="entry name" value="HotDog_dom_sf"/>
</dbReference>
<accession>A0ABT4GYQ7</accession>
<name>A0ABT4GYQ7_PAEAL</name>
<dbReference type="CDD" id="cd03443">
    <property type="entry name" value="PaaI_thioesterase"/>
    <property type="match status" value="1"/>
</dbReference>
<dbReference type="InterPro" id="IPR003736">
    <property type="entry name" value="PAAI_dom"/>
</dbReference>
<organism evidence="3 4">
    <name type="scientific">Paenibacillus alvei</name>
    <name type="common">Bacillus alvei</name>
    <dbReference type="NCBI Taxonomy" id="44250"/>
    <lineage>
        <taxon>Bacteria</taxon>
        <taxon>Bacillati</taxon>
        <taxon>Bacillota</taxon>
        <taxon>Bacilli</taxon>
        <taxon>Bacillales</taxon>
        <taxon>Paenibacillaceae</taxon>
        <taxon>Paenibacillus</taxon>
    </lineage>
</organism>
<reference evidence="3 4" key="1">
    <citation type="submission" date="2022-05" db="EMBL/GenBank/DDBJ databases">
        <title>Genome Sequencing of Bee-Associated Microbes.</title>
        <authorList>
            <person name="Dunlap C."/>
        </authorList>
    </citation>
    <scope>NUCLEOTIDE SEQUENCE [LARGE SCALE GENOMIC DNA]</scope>
    <source>
        <strain evidence="3 4">NRRL B-04010</strain>
    </source>
</reference>
<protein>
    <submittedName>
        <fullName evidence="3">PaaI family thioesterase</fullName>
    </submittedName>
</protein>
<dbReference type="InterPro" id="IPR006683">
    <property type="entry name" value="Thioestr_dom"/>
</dbReference>
<evidence type="ECO:0000259" key="2">
    <source>
        <dbReference type="Pfam" id="PF03061"/>
    </source>
</evidence>
<evidence type="ECO:0000313" key="4">
    <source>
        <dbReference type="Proteomes" id="UP001527181"/>
    </source>
</evidence>
<dbReference type="PANTHER" id="PTHR43240">
    <property type="entry name" value="1,4-DIHYDROXY-2-NAPHTHOYL-COA THIOESTERASE 1"/>
    <property type="match status" value="1"/>
</dbReference>
<feature type="domain" description="Thioesterase" evidence="2">
    <location>
        <begin position="52"/>
        <end position="128"/>
    </location>
</feature>
<dbReference type="PANTHER" id="PTHR43240:SF1">
    <property type="entry name" value="BLR5584 PROTEIN"/>
    <property type="match status" value="1"/>
</dbReference>
<dbReference type="EMBL" id="JAMDNP010000023">
    <property type="protein sequence ID" value="MCY9761843.1"/>
    <property type="molecule type" value="Genomic_DNA"/>
</dbReference>
<dbReference type="Proteomes" id="UP001527181">
    <property type="component" value="Unassembled WGS sequence"/>
</dbReference>
<evidence type="ECO:0000313" key="3">
    <source>
        <dbReference type="EMBL" id="MCY9761843.1"/>
    </source>
</evidence>
<gene>
    <name evidence="3" type="ORF">M5X12_14805</name>
</gene>
<dbReference type="Gene3D" id="3.10.129.10">
    <property type="entry name" value="Hotdog Thioesterase"/>
    <property type="match status" value="1"/>
</dbReference>
<dbReference type="RefSeq" id="WP_268600331.1">
    <property type="nucleotide sequence ID" value="NZ_JAKOBS010000001.1"/>
</dbReference>